<dbReference type="InterPro" id="IPR029058">
    <property type="entry name" value="AB_hydrolase_fold"/>
</dbReference>
<dbReference type="GO" id="GO:0046555">
    <property type="term" value="F:acetylxylan esterase activity"/>
    <property type="evidence" value="ECO:0007669"/>
    <property type="project" value="UniProtKB-EC"/>
</dbReference>
<dbReference type="PANTHER" id="PTHR48081:SF6">
    <property type="entry name" value="PEPTIDASE S9 PROLYL OLIGOPEPTIDASE CATALYTIC DOMAIN-CONTAINING PROTEIN"/>
    <property type="match status" value="1"/>
</dbReference>
<organism evidence="4 5">
    <name type="scientific">Botrimarina hoheduenensis</name>
    <dbReference type="NCBI Taxonomy" id="2528000"/>
    <lineage>
        <taxon>Bacteria</taxon>
        <taxon>Pseudomonadati</taxon>
        <taxon>Planctomycetota</taxon>
        <taxon>Planctomycetia</taxon>
        <taxon>Pirellulales</taxon>
        <taxon>Lacipirellulaceae</taxon>
        <taxon>Botrimarina</taxon>
    </lineage>
</organism>
<dbReference type="EMBL" id="SJPH01000002">
    <property type="protein sequence ID" value="TWT47441.1"/>
    <property type="molecule type" value="Genomic_DNA"/>
</dbReference>
<evidence type="ECO:0000256" key="2">
    <source>
        <dbReference type="SAM" id="SignalP"/>
    </source>
</evidence>
<dbReference type="Gene3D" id="3.40.50.1820">
    <property type="entry name" value="alpha/beta hydrolase"/>
    <property type="match status" value="1"/>
</dbReference>
<feature type="signal peptide" evidence="2">
    <location>
        <begin position="1"/>
        <end position="19"/>
    </location>
</feature>
<comment type="caution">
    <text evidence="4">The sequence shown here is derived from an EMBL/GenBank/DDBJ whole genome shotgun (WGS) entry which is preliminary data.</text>
</comment>
<evidence type="ECO:0000259" key="3">
    <source>
        <dbReference type="Pfam" id="PF20434"/>
    </source>
</evidence>
<accession>A0A5C5WBM1</accession>
<dbReference type="RefSeq" id="WP_146572054.1">
    <property type="nucleotide sequence ID" value="NZ_SJPH01000002.1"/>
</dbReference>
<dbReference type="Pfam" id="PF20434">
    <property type="entry name" value="BD-FAE"/>
    <property type="match status" value="1"/>
</dbReference>
<keyword evidence="2" id="KW-0732">Signal</keyword>
<dbReference type="InterPro" id="IPR050300">
    <property type="entry name" value="GDXG_lipolytic_enzyme"/>
</dbReference>
<dbReference type="EC" id="3.1.1.72" evidence="4"/>
<reference evidence="4 5" key="1">
    <citation type="submission" date="2019-02" db="EMBL/GenBank/DDBJ databases">
        <title>Deep-cultivation of Planctomycetes and their phenomic and genomic characterization uncovers novel biology.</title>
        <authorList>
            <person name="Wiegand S."/>
            <person name="Jogler M."/>
            <person name="Boedeker C."/>
            <person name="Pinto D."/>
            <person name="Vollmers J."/>
            <person name="Rivas-Marin E."/>
            <person name="Kohn T."/>
            <person name="Peeters S.H."/>
            <person name="Heuer A."/>
            <person name="Rast P."/>
            <person name="Oberbeckmann S."/>
            <person name="Bunk B."/>
            <person name="Jeske O."/>
            <person name="Meyerdierks A."/>
            <person name="Storesund J.E."/>
            <person name="Kallscheuer N."/>
            <person name="Luecker S."/>
            <person name="Lage O.M."/>
            <person name="Pohl T."/>
            <person name="Merkel B.J."/>
            <person name="Hornburger P."/>
            <person name="Mueller R.-W."/>
            <person name="Bruemmer F."/>
            <person name="Labrenz M."/>
            <person name="Spormann A.M."/>
            <person name="Op Den Camp H."/>
            <person name="Overmann J."/>
            <person name="Amann R."/>
            <person name="Jetten M.S.M."/>
            <person name="Mascher T."/>
            <person name="Medema M.H."/>
            <person name="Devos D.P."/>
            <person name="Kaster A.-K."/>
            <person name="Ovreas L."/>
            <person name="Rohde M."/>
            <person name="Galperin M.Y."/>
            <person name="Jogler C."/>
        </authorList>
    </citation>
    <scope>NUCLEOTIDE SEQUENCE [LARGE SCALE GENOMIC DNA]</scope>
    <source>
        <strain evidence="4 5">Pla111</strain>
    </source>
</reference>
<keyword evidence="5" id="KW-1185">Reference proteome</keyword>
<dbReference type="OrthoDB" id="9794725at2"/>
<dbReference type="InterPro" id="IPR049492">
    <property type="entry name" value="BD-FAE-like_dom"/>
</dbReference>
<feature type="domain" description="BD-FAE-like" evidence="3">
    <location>
        <begin position="67"/>
        <end position="259"/>
    </location>
</feature>
<sequence precursor="true">MKHFLPVVLLLLLCDTAGARSDAAPLLVRLWKGVPPGSESYHKAERYEPRGTGQPNGWLTGVSQPVLSVYRPMDEQQTGAAIVICPGGGYAGQAIDKEGHDIARWFVERGVLAAVLPYRCGGGPHQQPVPLNDAQEALRLVRCQAADWKIDPQRIGIMGFSAGGHLAATAATKSTPGDPTSQSLLERQSSRPDFAVLVYPVISMREGVTHEGSRRNLLGNDPDEATLTAWSADEQVDAQTPPTLLIHSADDKSVPLENALRYEAACRRQGVQAELHIYPTGGHGFGMRATQGTVRDWPRVLESWLAEQNVFEPMSDSDQQ</sequence>
<keyword evidence="1 4" id="KW-0378">Hydrolase</keyword>
<proteinExistence type="predicted"/>
<evidence type="ECO:0000256" key="1">
    <source>
        <dbReference type="ARBA" id="ARBA00022801"/>
    </source>
</evidence>
<name>A0A5C5WBM1_9BACT</name>
<feature type="chain" id="PRO_5022835293" evidence="2">
    <location>
        <begin position="20"/>
        <end position="320"/>
    </location>
</feature>
<dbReference type="SUPFAM" id="SSF53474">
    <property type="entry name" value="alpha/beta-Hydrolases"/>
    <property type="match status" value="1"/>
</dbReference>
<dbReference type="Proteomes" id="UP000318995">
    <property type="component" value="Unassembled WGS sequence"/>
</dbReference>
<evidence type="ECO:0000313" key="4">
    <source>
        <dbReference type="EMBL" id="TWT47441.1"/>
    </source>
</evidence>
<dbReference type="AlphaFoldDB" id="A0A5C5WBM1"/>
<protein>
    <submittedName>
        <fullName evidence="4">Acetylxylan esterase</fullName>
        <ecNumber evidence="4">3.1.1.72</ecNumber>
    </submittedName>
</protein>
<dbReference type="PANTHER" id="PTHR48081">
    <property type="entry name" value="AB HYDROLASE SUPERFAMILY PROTEIN C4A8.06C"/>
    <property type="match status" value="1"/>
</dbReference>
<evidence type="ECO:0000313" key="5">
    <source>
        <dbReference type="Proteomes" id="UP000318995"/>
    </source>
</evidence>
<gene>
    <name evidence="4" type="primary">axeA1_1</name>
    <name evidence="4" type="ORF">Pla111_10550</name>
</gene>